<dbReference type="AlphaFoldDB" id="A0A6P4HQS3"/>
<evidence type="ECO:0000313" key="1">
    <source>
        <dbReference type="Proteomes" id="UP001652661"/>
    </source>
</evidence>
<gene>
    <name evidence="2" type="primary">LOC108071621</name>
</gene>
<accession>A0A6P4HQS3</accession>
<protein>
    <submittedName>
        <fullName evidence="2">Uncharacterized protein</fullName>
    </submittedName>
</protein>
<proteinExistence type="predicted"/>
<dbReference type="RefSeq" id="XP_017017890.1">
    <property type="nucleotide sequence ID" value="XM_017162401.2"/>
</dbReference>
<dbReference type="OrthoDB" id="7843478at2759"/>
<reference evidence="2" key="1">
    <citation type="submission" date="2025-08" db="UniProtKB">
        <authorList>
            <consortium name="RefSeq"/>
        </authorList>
    </citation>
    <scope>IDENTIFICATION</scope>
    <source>
        <strain evidence="2">14028-0561.14</strain>
        <tissue evidence="2">Whole fly</tissue>
    </source>
</reference>
<name>A0A6P4HQS3_DROKI</name>
<evidence type="ECO:0000313" key="2">
    <source>
        <dbReference type="RefSeq" id="XP_017017890.1"/>
    </source>
</evidence>
<sequence length="40" mass="4681">MVLLRVIKYLVGCVVRACHELSQNMNSLNKMFKYHLLEVS</sequence>
<keyword evidence="1" id="KW-1185">Reference proteome</keyword>
<dbReference type="Proteomes" id="UP001652661">
    <property type="component" value="Chromosome 3L"/>
</dbReference>
<dbReference type="GeneID" id="108071621"/>
<organism evidence="1 2">
    <name type="scientific">Drosophila kikkawai</name>
    <name type="common">Fruit fly</name>
    <dbReference type="NCBI Taxonomy" id="30033"/>
    <lineage>
        <taxon>Eukaryota</taxon>
        <taxon>Metazoa</taxon>
        <taxon>Ecdysozoa</taxon>
        <taxon>Arthropoda</taxon>
        <taxon>Hexapoda</taxon>
        <taxon>Insecta</taxon>
        <taxon>Pterygota</taxon>
        <taxon>Neoptera</taxon>
        <taxon>Endopterygota</taxon>
        <taxon>Diptera</taxon>
        <taxon>Brachycera</taxon>
        <taxon>Muscomorpha</taxon>
        <taxon>Ephydroidea</taxon>
        <taxon>Drosophilidae</taxon>
        <taxon>Drosophila</taxon>
        <taxon>Sophophora</taxon>
    </lineage>
</organism>